<evidence type="ECO:0000313" key="1">
    <source>
        <dbReference type="EMBL" id="SVD43495.1"/>
    </source>
</evidence>
<dbReference type="EMBL" id="UINC01150448">
    <property type="protein sequence ID" value="SVD43495.1"/>
    <property type="molecule type" value="Genomic_DNA"/>
</dbReference>
<reference evidence="1" key="1">
    <citation type="submission" date="2018-05" db="EMBL/GenBank/DDBJ databases">
        <authorList>
            <person name="Lanie J.A."/>
            <person name="Ng W.-L."/>
            <person name="Kazmierczak K.M."/>
            <person name="Andrzejewski T.M."/>
            <person name="Davidsen T.M."/>
            <person name="Wayne K.J."/>
            <person name="Tettelin H."/>
            <person name="Glass J.I."/>
            <person name="Rusch D."/>
            <person name="Podicherti R."/>
            <person name="Tsui H.-C.T."/>
            <person name="Winkler M.E."/>
        </authorList>
    </citation>
    <scope>NUCLEOTIDE SEQUENCE</scope>
</reference>
<proteinExistence type="predicted"/>
<accession>A0A382VBU4</accession>
<name>A0A382VBU4_9ZZZZ</name>
<sequence length="56" mass="6366">MQYQTVAIGVPNLKTILINQSSSTLCTNCIWEAMGKYGQEQTLPEHHVDKFIESIR</sequence>
<dbReference type="AlphaFoldDB" id="A0A382VBU4"/>
<organism evidence="1">
    <name type="scientific">marine metagenome</name>
    <dbReference type="NCBI Taxonomy" id="408172"/>
    <lineage>
        <taxon>unclassified sequences</taxon>
        <taxon>metagenomes</taxon>
        <taxon>ecological metagenomes</taxon>
    </lineage>
</organism>
<gene>
    <name evidence="1" type="ORF">METZ01_LOCUS396349</name>
</gene>
<protein>
    <submittedName>
        <fullName evidence="1">Uncharacterized protein</fullName>
    </submittedName>
</protein>